<feature type="transmembrane region" description="Helical" evidence="6">
    <location>
        <begin position="253"/>
        <end position="277"/>
    </location>
</feature>
<name>A0A5M9ZWG9_9BIFI</name>
<feature type="transmembrane region" description="Helical" evidence="6">
    <location>
        <begin position="807"/>
        <end position="827"/>
    </location>
</feature>
<organism evidence="8 9">
    <name type="scientific">Bifidobacterium tissieri</name>
    <dbReference type="NCBI Taxonomy" id="1630162"/>
    <lineage>
        <taxon>Bacteria</taxon>
        <taxon>Bacillati</taxon>
        <taxon>Actinomycetota</taxon>
        <taxon>Actinomycetes</taxon>
        <taxon>Bifidobacteriales</taxon>
        <taxon>Bifidobacteriaceae</taxon>
        <taxon>Bifidobacterium</taxon>
    </lineage>
</organism>
<dbReference type="GO" id="GO:0005886">
    <property type="term" value="C:plasma membrane"/>
    <property type="evidence" value="ECO:0007669"/>
    <property type="project" value="UniProtKB-SubCell"/>
</dbReference>
<dbReference type="Pfam" id="PF02687">
    <property type="entry name" value="FtsX"/>
    <property type="match status" value="2"/>
</dbReference>
<dbReference type="EMBL" id="RZUI01000004">
    <property type="protein sequence ID" value="KAA8830725.1"/>
    <property type="molecule type" value="Genomic_DNA"/>
</dbReference>
<dbReference type="RefSeq" id="WP_150381086.1">
    <property type="nucleotide sequence ID" value="NZ_RZUI01000004.1"/>
</dbReference>
<evidence type="ECO:0000259" key="7">
    <source>
        <dbReference type="Pfam" id="PF02687"/>
    </source>
</evidence>
<evidence type="ECO:0000256" key="5">
    <source>
        <dbReference type="ARBA" id="ARBA00023136"/>
    </source>
</evidence>
<keyword evidence="5 6" id="KW-0472">Membrane</keyword>
<dbReference type="PANTHER" id="PTHR30287:SF2">
    <property type="entry name" value="BLL1001 PROTEIN"/>
    <property type="match status" value="1"/>
</dbReference>
<proteinExistence type="predicted"/>
<accession>A0A5M9ZWG9</accession>
<comment type="caution">
    <text evidence="8">The sequence shown here is derived from an EMBL/GenBank/DDBJ whole genome shotgun (WGS) entry which is preliminary data.</text>
</comment>
<protein>
    <submittedName>
        <fullName evidence="8">ABC transporter permease</fullName>
    </submittedName>
</protein>
<comment type="subcellular location">
    <subcellularLocation>
        <location evidence="1">Cell membrane</location>
        <topology evidence="1">Multi-pass membrane protein</topology>
    </subcellularLocation>
</comment>
<dbReference type="Proteomes" id="UP000412028">
    <property type="component" value="Unassembled WGS sequence"/>
</dbReference>
<dbReference type="AlphaFoldDB" id="A0A5M9ZWG9"/>
<feature type="domain" description="ABC3 transporter permease C-terminal" evidence="7">
    <location>
        <begin position="257"/>
        <end position="373"/>
    </location>
</feature>
<reference evidence="8 9" key="1">
    <citation type="journal article" date="2019" name="Syst. Appl. Microbiol.">
        <title>Characterization of Bifidobacterium species in feaces of the Egyptian fruit bat: Description of B. vespertilionis sp. nov. and B. rousetti sp. nov.</title>
        <authorList>
            <person name="Modesto M."/>
            <person name="Satti M."/>
            <person name="Watanabe K."/>
            <person name="Puglisi E."/>
            <person name="Morelli L."/>
            <person name="Huang C.-H."/>
            <person name="Liou J.-S."/>
            <person name="Miyashita M."/>
            <person name="Tamura T."/>
            <person name="Saito S."/>
            <person name="Mori K."/>
            <person name="Huang L."/>
            <person name="Sciavilla P."/>
            <person name="Sandri C."/>
            <person name="Spiezio C."/>
            <person name="Vitali F."/>
            <person name="Cavalieri D."/>
            <person name="Perpetuini G."/>
            <person name="Tofalo R."/>
            <person name="Bonetti A."/>
            <person name="Arita M."/>
            <person name="Mattarelli P."/>
        </authorList>
    </citation>
    <scope>NUCLEOTIDE SEQUENCE [LARGE SCALE GENOMIC DNA]</scope>
    <source>
        <strain evidence="8 9">RST7</strain>
    </source>
</reference>
<feature type="domain" description="ABC3 transporter permease C-terminal" evidence="7">
    <location>
        <begin position="718"/>
        <end position="837"/>
    </location>
</feature>
<feature type="transmembrane region" description="Helical" evidence="6">
    <location>
        <begin position="714"/>
        <end position="740"/>
    </location>
</feature>
<gene>
    <name evidence="8" type="ORF">EMO89_04505</name>
</gene>
<evidence type="ECO:0000256" key="6">
    <source>
        <dbReference type="SAM" id="Phobius"/>
    </source>
</evidence>
<evidence type="ECO:0000313" key="8">
    <source>
        <dbReference type="EMBL" id="KAA8830725.1"/>
    </source>
</evidence>
<evidence type="ECO:0000256" key="1">
    <source>
        <dbReference type="ARBA" id="ARBA00004651"/>
    </source>
</evidence>
<evidence type="ECO:0000256" key="3">
    <source>
        <dbReference type="ARBA" id="ARBA00022692"/>
    </source>
</evidence>
<dbReference type="OrthoDB" id="9780560at2"/>
<dbReference type="InterPro" id="IPR003838">
    <property type="entry name" value="ABC3_permease_C"/>
</dbReference>
<evidence type="ECO:0000256" key="4">
    <source>
        <dbReference type="ARBA" id="ARBA00022989"/>
    </source>
</evidence>
<feature type="transmembrane region" description="Helical" evidence="6">
    <location>
        <begin position="344"/>
        <end position="365"/>
    </location>
</feature>
<feature type="transmembrane region" description="Helical" evidence="6">
    <location>
        <begin position="761"/>
        <end position="787"/>
    </location>
</feature>
<evidence type="ECO:0000256" key="2">
    <source>
        <dbReference type="ARBA" id="ARBA00022475"/>
    </source>
</evidence>
<keyword evidence="2" id="KW-1003">Cell membrane</keyword>
<feature type="transmembrane region" description="Helical" evidence="6">
    <location>
        <begin position="298"/>
        <end position="324"/>
    </location>
</feature>
<sequence length="843" mass="86239">MIRVAWAQIRHSPSRLLAVLLAVALSAAMLAGTVVFQGTSTASMATVTAAPLKPVDVVIDPGDADAGSLKPSWAKDVLAKADIGGMVRTTAPYYAATVTMYGAGARGTANVYSVSRDPSLRWFGLESGDWPDNAGQIVVSRDTADGLGVRVGGRVTLKSSDGTKRVVTVSGINDVRFKPMTGTDYAVYADPSYFGDATPGELFVKLDDSSDAAAAAQWLARAAAADGVTAVTGAEMIRQASAMMAGGSDQLTAIMAVFSAIALCTAMMVISSTYRTLTAQRTRDIAMLRLIGARRANIRSMVLSEALITAVAGTLIGGLVGVGGGYAAMTAMGQAFGGFAANPLLLAGALLLTVAATVLAAWTTVRRATRIPPIQALDGATQTDGATSAGTGGRMLDIHVLRIVFGVLCAIAGVALLWVGAAGFHMPIALVGGLALALGLVLALPGLVAMLMPAIGMLSTACGLAGKLAASSLTANARRAGGTVTAVAFGISLIAALSSAASTGTGTINADLDYRYPVSAALYTPDNSSLSDKVLQRASEITDAQAAYPVRTTAIGQTPDGRRTTPKVLDVIPDEAAAVFTTDSPWPAGMSDGMPVALVHPRYMSAIGIQEGDTLAITVADTTITVRAQASQLTESPELAVIITDSQLAMLSNAATIRSALKTSMVWFKARSGVNRASLAKQVDHLAAADPNATVGGGIAESNDILNVLNMLVMLSYAMLAITVIISLTGLANQLALAVIERTSEISMLRALGVRRGTVRAEIAIEALTLTVIGTVIGLLVGLPLGIAGVKAQIGGMTGQFTVAMPWTQIGVLIPVILAAGLISSIIPARNATRIQPAQGLTS</sequence>
<keyword evidence="4 6" id="KW-1133">Transmembrane helix</keyword>
<feature type="transmembrane region" description="Helical" evidence="6">
    <location>
        <begin position="430"/>
        <end position="459"/>
    </location>
</feature>
<keyword evidence="3 6" id="KW-0812">Transmembrane</keyword>
<feature type="transmembrane region" description="Helical" evidence="6">
    <location>
        <begin position="480"/>
        <end position="501"/>
    </location>
</feature>
<feature type="transmembrane region" description="Helical" evidence="6">
    <location>
        <begin position="403"/>
        <end position="424"/>
    </location>
</feature>
<evidence type="ECO:0000313" key="9">
    <source>
        <dbReference type="Proteomes" id="UP000412028"/>
    </source>
</evidence>
<dbReference type="PANTHER" id="PTHR30287">
    <property type="entry name" value="MEMBRANE COMPONENT OF PREDICTED ABC SUPERFAMILY METABOLITE UPTAKE TRANSPORTER"/>
    <property type="match status" value="1"/>
</dbReference>
<dbReference type="InterPro" id="IPR038766">
    <property type="entry name" value="Membrane_comp_ABC_pdt"/>
</dbReference>